<dbReference type="InterPro" id="IPR056689">
    <property type="entry name" value="DUF7787"/>
</dbReference>
<dbReference type="PANTHER" id="PTHR35096:SF8">
    <property type="entry name" value="OS03G0308600 PROTEIN"/>
    <property type="match status" value="1"/>
</dbReference>
<organism evidence="3 4">
    <name type="scientific">Hevea brasiliensis</name>
    <name type="common">Para rubber tree</name>
    <name type="synonym">Siphonia brasiliensis</name>
    <dbReference type="NCBI Taxonomy" id="3981"/>
    <lineage>
        <taxon>Eukaryota</taxon>
        <taxon>Viridiplantae</taxon>
        <taxon>Streptophyta</taxon>
        <taxon>Embryophyta</taxon>
        <taxon>Tracheophyta</taxon>
        <taxon>Spermatophyta</taxon>
        <taxon>Magnoliopsida</taxon>
        <taxon>eudicotyledons</taxon>
        <taxon>Gunneridae</taxon>
        <taxon>Pentapetalae</taxon>
        <taxon>rosids</taxon>
        <taxon>fabids</taxon>
        <taxon>Malpighiales</taxon>
        <taxon>Euphorbiaceae</taxon>
        <taxon>Crotonoideae</taxon>
        <taxon>Micrandreae</taxon>
        <taxon>Hevea</taxon>
    </lineage>
</organism>
<reference evidence="3 4" key="1">
    <citation type="journal article" date="2020" name="Mol. Plant">
        <title>The Chromosome-Based Rubber Tree Genome Provides New Insights into Spurge Genome Evolution and Rubber Biosynthesis.</title>
        <authorList>
            <person name="Liu J."/>
            <person name="Shi C."/>
            <person name="Shi C.C."/>
            <person name="Li W."/>
            <person name="Zhang Q.J."/>
            <person name="Zhang Y."/>
            <person name="Li K."/>
            <person name="Lu H.F."/>
            <person name="Shi C."/>
            <person name="Zhu S.T."/>
            <person name="Xiao Z.Y."/>
            <person name="Nan H."/>
            <person name="Yue Y."/>
            <person name="Zhu X.G."/>
            <person name="Wu Y."/>
            <person name="Hong X.N."/>
            <person name="Fan G.Y."/>
            <person name="Tong Y."/>
            <person name="Zhang D."/>
            <person name="Mao C.L."/>
            <person name="Liu Y.L."/>
            <person name="Hao S.J."/>
            <person name="Liu W.Q."/>
            <person name="Lv M.Q."/>
            <person name="Zhang H.B."/>
            <person name="Liu Y."/>
            <person name="Hu-Tang G.R."/>
            <person name="Wang J.P."/>
            <person name="Wang J.H."/>
            <person name="Sun Y.H."/>
            <person name="Ni S.B."/>
            <person name="Chen W.B."/>
            <person name="Zhang X.C."/>
            <person name="Jiao Y.N."/>
            <person name="Eichler E.E."/>
            <person name="Li G.H."/>
            <person name="Liu X."/>
            <person name="Gao L.Z."/>
        </authorList>
    </citation>
    <scope>NUCLEOTIDE SEQUENCE [LARGE SCALE GENOMIC DNA]</scope>
    <source>
        <strain evidence="4">cv. GT1</strain>
        <tissue evidence="3">Leaf</tissue>
    </source>
</reference>
<evidence type="ECO:0000259" key="2">
    <source>
        <dbReference type="Pfam" id="PF25042"/>
    </source>
</evidence>
<dbReference type="AlphaFoldDB" id="A0A6A6LP29"/>
<protein>
    <recommendedName>
        <fullName evidence="2">DUF7787 domain-containing protein</fullName>
    </recommendedName>
</protein>
<proteinExistence type="predicted"/>
<dbReference type="Pfam" id="PF25042">
    <property type="entry name" value="DUF7787"/>
    <property type="match status" value="1"/>
</dbReference>
<name>A0A6A6LP29_HEVBR</name>
<feature type="region of interest" description="Disordered" evidence="1">
    <location>
        <begin position="145"/>
        <end position="184"/>
    </location>
</feature>
<dbReference type="EMBL" id="JAAGAX010000010">
    <property type="protein sequence ID" value="KAF2302267.1"/>
    <property type="molecule type" value="Genomic_DNA"/>
</dbReference>
<evidence type="ECO:0000313" key="4">
    <source>
        <dbReference type="Proteomes" id="UP000467840"/>
    </source>
</evidence>
<dbReference type="PANTHER" id="PTHR35096">
    <property type="entry name" value="BNAA08G28570D PROTEIN"/>
    <property type="match status" value="1"/>
</dbReference>
<evidence type="ECO:0000256" key="1">
    <source>
        <dbReference type="SAM" id="MobiDB-lite"/>
    </source>
</evidence>
<feature type="compositionally biased region" description="Low complexity" evidence="1">
    <location>
        <begin position="145"/>
        <end position="159"/>
    </location>
</feature>
<keyword evidence="4" id="KW-1185">Reference proteome</keyword>
<sequence length="184" mass="19250">MASMVKGNMDLVGSLNSLVSYIRWSLELDQEIIAMHGFRKIIKGPKKELTEAIETIDLLNLSRSTLGDNGVSSCAFINLEDVVSDLNDLNWQDCCVTSIQTLNSSKHNFSSNLHATDTADHSLSLSSKTSADGYGADGVAVAAGSSANGGSTTGRGTSKLGRKRKRGGSDFGSTTSGLPAFGSG</sequence>
<evidence type="ECO:0000313" key="3">
    <source>
        <dbReference type="EMBL" id="KAF2302267.1"/>
    </source>
</evidence>
<comment type="caution">
    <text evidence="3">The sequence shown here is derived from an EMBL/GenBank/DDBJ whole genome shotgun (WGS) entry which is preliminary data.</text>
</comment>
<feature type="domain" description="DUF7787" evidence="2">
    <location>
        <begin position="31"/>
        <end position="60"/>
    </location>
</feature>
<dbReference type="Proteomes" id="UP000467840">
    <property type="component" value="Chromosome 4"/>
</dbReference>
<gene>
    <name evidence="3" type="ORF">GH714_033936</name>
</gene>
<accession>A0A6A6LP29</accession>